<dbReference type="SUPFAM" id="SSF52172">
    <property type="entry name" value="CheY-like"/>
    <property type="match status" value="1"/>
</dbReference>
<dbReference type="PANTHER" id="PTHR42713:SF3">
    <property type="entry name" value="TRANSCRIPTIONAL REGULATORY PROTEIN HPTR"/>
    <property type="match status" value="1"/>
</dbReference>
<dbReference type="InterPro" id="IPR018060">
    <property type="entry name" value="HTH_AraC"/>
</dbReference>
<accession>A0A1E3AZ14</accession>
<dbReference type="EMBL" id="MCGI01000001">
    <property type="protein sequence ID" value="ODM13761.1"/>
    <property type="molecule type" value="Genomic_DNA"/>
</dbReference>
<evidence type="ECO:0000256" key="1">
    <source>
        <dbReference type="ARBA" id="ARBA00004496"/>
    </source>
</evidence>
<feature type="modified residue" description="4-aspartylphosphate" evidence="10">
    <location>
        <position position="54"/>
    </location>
</feature>
<dbReference type="GO" id="GO:0003700">
    <property type="term" value="F:DNA-binding transcription factor activity"/>
    <property type="evidence" value="ECO:0007669"/>
    <property type="project" value="InterPro"/>
</dbReference>
<feature type="domain" description="Response regulatory" evidence="12">
    <location>
        <begin position="2"/>
        <end position="119"/>
    </location>
</feature>
<evidence type="ECO:0000256" key="7">
    <source>
        <dbReference type="ARBA" id="ARBA00023125"/>
    </source>
</evidence>
<dbReference type="PANTHER" id="PTHR42713">
    <property type="entry name" value="HISTIDINE KINASE-RELATED"/>
    <property type="match status" value="1"/>
</dbReference>
<evidence type="ECO:0000256" key="9">
    <source>
        <dbReference type="ARBA" id="ARBA00024867"/>
    </source>
</evidence>
<sequence>MNVLIVDDQANVVSSLKSGINWDMLGVKNIYTALNALEAREIIARYPIDILLSDIEMPVENGLSLLRWCRNNKYLFECIFLTSHADFFYAKEAIQLGSFDYILQPARYEDVENAVKKAILRIEEGRKEKAYTDYGKAAMTHKNLLMKGILHDWLTGNDADMEKAFETLKDMDIILRPDSPVHLLWLQILSWSSQPLDFSVWSVFIENIFKNIFSYSNCRVLFYCPDKLSMEILIYGDTLQELAFDVYQTNLNIASCQIAETLSCNTAFYTAPSCRVKELSSYAKAIRHRRSDNVLLAPGIFITENKESHSQTIYCDIEMLQRFELYMANNQASRAEKEALQFLYKLNDSGQLCHDTLDAFCRDYQQAAYSAAHRLNLPAHILPLQRELLQQEENSSLTLDSVIIFIKKLTAFFQSIAPENNEDKDSFTIIMEYIHENLDKPLLRSDIARAVFLSPDYITRLLRENGISLKDYVTEEKMKTAKNLLLTTTLPISLVAAKVGYDNFSHFSKIYKKVMGITPSAERNMSD</sequence>
<dbReference type="RefSeq" id="WP_069156250.1">
    <property type="nucleotide sequence ID" value="NZ_DAWDRA010000577.1"/>
</dbReference>
<evidence type="ECO:0000256" key="6">
    <source>
        <dbReference type="ARBA" id="ARBA00023015"/>
    </source>
</evidence>
<dbReference type="AlphaFoldDB" id="A0A1E3AZ14"/>
<dbReference type="SMART" id="SM00448">
    <property type="entry name" value="REC"/>
    <property type="match status" value="1"/>
</dbReference>
<organism evidence="13 14">
    <name type="scientific">Eisenbergiella tayi</name>
    <dbReference type="NCBI Taxonomy" id="1432052"/>
    <lineage>
        <taxon>Bacteria</taxon>
        <taxon>Bacillati</taxon>
        <taxon>Bacillota</taxon>
        <taxon>Clostridia</taxon>
        <taxon>Lachnospirales</taxon>
        <taxon>Lachnospiraceae</taxon>
        <taxon>Eisenbergiella</taxon>
    </lineage>
</organism>
<dbReference type="InterPro" id="IPR009057">
    <property type="entry name" value="Homeodomain-like_sf"/>
</dbReference>
<dbReference type="InterPro" id="IPR011006">
    <property type="entry name" value="CheY-like_superfamily"/>
</dbReference>
<keyword evidence="3" id="KW-0963">Cytoplasm</keyword>
<dbReference type="SUPFAM" id="SSF46689">
    <property type="entry name" value="Homeodomain-like"/>
    <property type="match status" value="1"/>
</dbReference>
<name>A0A1E3AZ14_9FIRM</name>
<dbReference type="Pfam" id="PF12833">
    <property type="entry name" value="HTH_18"/>
    <property type="match status" value="1"/>
</dbReference>
<dbReference type="GO" id="GO:0043565">
    <property type="term" value="F:sequence-specific DNA binding"/>
    <property type="evidence" value="ECO:0007669"/>
    <property type="project" value="InterPro"/>
</dbReference>
<dbReference type="InterPro" id="IPR001789">
    <property type="entry name" value="Sig_transdc_resp-reg_receiver"/>
</dbReference>
<dbReference type="Gene3D" id="1.10.10.60">
    <property type="entry name" value="Homeodomain-like"/>
    <property type="match status" value="2"/>
</dbReference>
<keyword evidence="4 10" id="KW-0597">Phosphoprotein</keyword>
<dbReference type="Gene3D" id="3.40.50.2300">
    <property type="match status" value="1"/>
</dbReference>
<dbReference type="GO" id="GO:0000160">
    <property type="term" value="P:phosphorelay signal transduction system"/>
    <property type="evidence" value="ECO:0007669"/>
    <property type="project" value="UniProtKB-KW"/>
</dbReference>
<evidence type="ECO:0000256" key="4">
    <source>
        <dbReference type="ARBA" id="ARBA00022553"/>
    </source>
</evidence>
<comment type="function">
    <text evidence="9">May play the central regulatory role in sporulation. It may be an element of the effector pathway responsible for the activation of sporulation genes in response to nutritional stress. Spo0A may act in concert with spo0H (a sigma factor) to control the expression of some genes that are critical to the sporulation process.</text>
</comment>
<dbReference type="InterPro" id="IPR051552">
    <property type="entry name" value="HptR"/>
</dbReference>
<dbReference type="SMART" id="SM00342">
    <property type="entry name" value="HTH_ARAC"/>
    <property type="match status" value="1"/>
</dbReference>
<reference evidence="13 14" key="1">
    <citation type="submission" date="2016-07" db="EMBL/GenBank/DDBJ databases">
        <title>Characterization of isolates of Eisenbergiella tayi derived from blood cultures, using whole genome sequencing.</title>
        <authorList>
            <person name="Burdz T."/>
            <person name="Wiebe D."/>
            <person name="Huynh C."/>
            <person name="Bernard K."/>
        </authorList>
    </citation>
    <scope>NUCLEOTIDE SEQUENCE [LARGE SCALE GENOMIC DNA]</scope>
    <source>
        <strain evidence="13 14">NML 120489</strain>
    </source>
</reference>
<evidence type="ECO:0000256" key="3">
    <source>
        <dbReference type="ARBA" id="ARBA00022490"/>
    </source>
</evidence>
<comment type="subcellular location">
    <subcellularLocation>
        <location evidence="1">Cytoplasm</location>
    </subcellularLocation>
</comment>
<keyword evidence="5" id="KW-0902">Two-component regulatory system</keyword>
<evidence type="ECO:0000259" key="12">
    <source>
        <dbReference type="PROSITE" id="PS50110"/>
    </source>
</evidence>
<dbReference type="Pfam" id="PF00072">
    <property type="entry name" value="Response_reg"/>
    <property type="match status" value="1"/>
</dbReference>
<protein>
    <recommendedName>
        <fullName evidence="2">Stage 0 sporulation protein A homolog</fullName>
    </recommendedName>
</protein>
<evidence type="ECO:0000256" key="10">
    <source>
        <dbReference type="PROSITE-ProRule" id="PRU00169"/>
    </source>
</evidence>
<dbReference type="CDD" id="cd17536">
    <property type="entry name" value="REC_YesN-like"/>
    <property type="match status" value="1"/>
</dbReference>
<evidence type="ECO:0000256" key="5">
    <source>
        <dbReference type="ARBA" id="ARBA00023012"/>
    </source>
</evidence>
<dbReference type="PROSITE" id="PS01124">
    <property type="entry name" value="HTH_ARAC_FAMILY_2"/>
    <property type="match status" value="1"/>
</dbReference>
<gene>
    <name evidence="13" type="ORF">BEH84_01480</name>
</gene>
<keyword evidence="6" id="KW-0805">Transcription regulation</keyword>
<dbReference type="Proteomes" id="UP000095003">
    <property type="component" value="Unassembled WGS sequence"/>
</dbReference>
<evidence type="ECO:0000313" key="14">
    <source>
        <dbReference type="Proteomes" id="UP000095003"/>
    </source>
</evidence>
<feature type="domain" description="HTH araC/xylS-type" evidence="11">
    <location>
        <begin position="428"/>
        <end position="525"/>
    </location>
</feature>
<evidence type="ECO:0000259" key="11">
    <source>
        <dbReference type="PROSITE" id="PS01124"/>
    </source>
</evidence>
<proteinExistence type="predicted"/>
<evidence type="ECO:0000256" key="2">
    <source>
        <dbReference type="ARBA" id="ARBA00018672"/>
    </source>
</evidence>
<evidence type="ECO:0000256" key="8">
    <source>
        <dbReference type="ARBA" id="ARBA00023163"/>
    </source>
</evidence>
<keyword evidence="7" id="KW-0238">DNA-binding</keyword>
<evidence type="ECO:0000313" key="13">
    <source>
        <dbReference type="EMBL" id="ODM13761.1"/>
    </source>
</evidence>
<dbReference type="PROSITE" id="PS50110">
    <property type="entry name" value="RESPONSE_REGULATORY"/>
    <property type="match status" value="1"/>
</dbReference>
<dbReference type="GO" id="GO:0005737">
    <property type="term" value="C:cytoplasm"/>
    <property type="evidence" value="ECO:0007669"/>
    <property type="project" value="UniProtKB-SubCell"/>
</dbReference>
<keyword evidence="8" id="KW-0804">Transcription</keyword>
<comment type="caution">
    <text evidence="13">The sequence shown here is derived from an EMBL/GenBank/DDBJ whole genome shotgun (WGS) entry which is preliminary data.</text>
</comment>